<dbReference type="PANTHER" id="PTHR45673">
    <property type="entry name" value="SERINE/THREONINE-PROTEIN PHOSPHATASE 2B CATALYTIC SUBUNIT 1-RELATED"/>
    <property type="match status" value="1"/>
</dbReference>
<feature type="region of interest" description="Disordered" evidence="19">
    <location>
        <begin position="427"/>
        <end position="455"/>
    </location>
</feature>
<dbReference type="Gene3D" id="2.30.29.30">
    <property type="entry name" value="Pleckstrin-homology domain (PH domain)/Phosphotyrosine-binding domain (PTB)"/>
    <property type="match status" value="1"/>
</dbReference>
<dbReference type="InterPro" id="IPR039924">
    <property type="entry name" value="ICln/Lot5/Saf5"/>
</dbReference>
<comment type="subcellular location">
    <subcellularLocation>
        <location evidence="4">Cytoplasm</location>
    </subcellularLocation>
    <subcellularLocation>
        <location evidence="3">Nucleus</location>
    </subcellularLocation>
</comment>
<keyword evidence="11" id="KW-0862">Zinc</keyword>
<evidence type="ECO:0000256" key="7">
    <source>
        <dbReference type="ARBA" id="ARBA00011112"/>
    </source>
</evidence>
<dbReference type="GO" id="GO:0033192">
    <property type="term" value="F:calmodulin-dependent protein phosphatase activity"/>
    <property type="evidence" value="ECO:0007669"/>
    <property type="project" value="InterPro"/>
</dbReference>
<feature type="domain" description="Serine/threonine specific protein phosphatases" evidence="20">
    <location>
        <begin position="191"/>
        <end position="196"/>
    </location>
</feature>
<name>A0A9W4TWN2_9ASCO</name>
<dbReference type="OrthoDB" id="5593063at2759"/>
<dbReference type="InterPro" id="IPR004843">
    <property type="entry name" value="Calcineurin-like_PHP"/>
</dbReference>
<dbReference type="EMBL" id="CANTUO010000003">
    <property type="protein sequence ID" value="CAI5758768.1"/>
    <property type="molecule type" value="Genomic_DNA"/>
</dbReference>
<keyword evidence="22" id="KW-1185">Reference proteome</keyword>
<keyword evidence="9" id="KW-0479">Metal-binding</keyword>
<evidence type="ECO:0000256" key="14">
    <source>
        <dbReference type="ARBA" id="ARBA00023004"/>
    </source>
</evidence>
<dbReference type="InterPro" id="IPR041751">
    <property type="entry name" value="MPP_PP2B"/>
</dbReference>
<evidence type="ECO:0000256" key="15">
    <source>
        <dbReference type="ARBA" id="ARBA00023242"/>
    </source>
</evidence>
<evidence type="ECO:0000256" key="13">
    <source>
        <dbReference type="ARBA" id="ARBA00022912"/>
    </source>
</evidence>
<comment type="cofactor">
    <cofactor evidence="2">
        <name>Fe(3+)</name>
        <dbReference type="ChEBI" id="CHEBI:29034"/>
    </cofactor>
</comment>
<dbReference type="SUPFAM" id="SSF56300">
    <property type="entry name" value="Metallo-dependent phosphatases"/>
    <property type="match status" value="1"/>
</dbReference>
<accession>A0A9W4TWN2</accession>
<comment type="subunit">
    <text evidence="7">Composed of two components (A and B), the A component is the catalytic subunit and the B component confers calcium sensitivity.</text>
</comment>
<keyword evidence="15" id="KW-0539">Nucleus</keyword>
<dbReference type="InterPro" id="IPR043360">
    <property type="entry name" value="PP2B"/>
</dbReference>
<evidence type="ECO:0000256" key="18">
    <source>
        <dbReference type="RuleBase" id="RU004273"/>
    </source>
</evidence>
<evidence type="ECO:0000256" key="19">
    <source>
        <dbReference type="SAM" id="MobiDB-lite"/>
    </source>
</evidence>
<comment type="catalytic activity">
    <reaction evidence="17 18">
        <text>O-phospho-L-threonyl-[protein] + H2O = L-threonyl-[protein] + phosphate</text>
        <dbReference type="Rhea" id="RHEA:47004"/>
        <dbReference type="Rhea" id="RHEA-COMP:11060"/>
        <dbReference type="Rhea" id="RHEA-COMP:11605"/>
        <dbReference type="ChEBI" id="CHEBI:15377"/>
        <dbReference type="ChEBI" id="CHEBI:30013"/>
        <dbReference type="ChEBI" id="CHEBI:43474"/>
        <dbReference type="ChEBI" id="CHEBI:61977"/>
        <dbReference type="EC" id="3.1.3.16"/>
    </reaction>
</comment>
<dbReference type="InterPro" id="IPR011993">
    <property type="entry name" value="PH-like_dom_sf"/>
</dbReference>
<proteinExistence type="inferred from homology"/>
<feature type="compositionally biased region" description="Polar residues" evidence="19">
    <location>
        <begin position="428"/>
        <end position="455"/>
    </location>
</feature>
<evidence type="ECO:0000256" key="8">
    <source>
        <dbReference type="ARBA" id="ARBA00022490"/>
    </source>
</evidence>
<dbReference type="GO" id="GO:0005516">
    <property type="term" value="F:calmodulin binding"/>
    <property type="evidence" value="ECO:0007669"/>
    <property type="project" value="UniProtKB-KW"/>
</dbReference>
<evidence type="ECO:0000256" key="6">
    <source>
        <dbReference type="ARBA" id="ARBA00009905"/>
    </source>
</evidence>
<dbReference type="GO" id="GO:0046872">
    <property type="term" value="F:metal ion binding"/>
    <property type="evidence" value="ECO:0007669"/>
    <property type="project" value="UniProtKB-KW"/>
</dbReference>
<evidence type="ECO:0000313" key="22">
    <source>
        <dbReference type="Proteomes" id="UP001152885"/>
    </source>
</evidence>
<keyword evidence="14" id="KW-0408">Iron</keyword>
<comment type="catalytic activity">
    <reaction evidence="16">
        <text>O-phospho-L-seryl-[protein] + H2O = L-seryl-[protein] + phosphate</text>
        <dbReference type="Rhea" id="RHEA:20629"/>
        <dbReference type="Rhea" id="RHEA-COMP:9863"/>
        <dbReference type="Rhea" id="RHEA-COMP:11604"/>
        <dbReference type="ChEBI" id="CHEBI:15377"/>
        <dbReference type="ChEBI" id="CHEBI:29999"/>
        <dbReference type="ChEBI" id="CHEBI:43474"/>
        <dbReference type="ChEBI" id="CHEBI:83421"/>
        <dbReference type="EC" id="3.1.3.16"/>
    </reaction>
</comment>
<evidence type="ECO:0000256" key="2">
    <source>
        <dbReference type="ARBA" id="ARBA00001965"/>
    </source>
</evidence>
<dbReference type="EC" id="3.1.3.16" evidence="18"/>
<dbReference type="Proteomes" id="UP001152885">
    <property type="component" value="Unassembled WGS sequence"/>
</dbReference>
<protein>
    <recommendedName>
        <fullName evidence="18">Serine/threonine-protein phosphatase</fullName>
        <ecNumber evidence="18">3.1.3.16</ecNumber>
    </recommendedName>
</protein>
<dbReference type="PRINTS" id="PR00114">
    <property type="entry name" value="STPHPHTASE"/>
</dbReference>
<evidence type="ECO:0000256" key="5">
    <source>
        <dbReference type="ARBA" id="ARBA00006172"/>
    </source>
</evidence>
<evidence type="ECO:0000256" key="11">
    <source>
        <dbReference type="ARBA" id="ARBA00022833"/>
    </source>
</evidence>
<dbReference type="Gene3D" id="3.60.21.10">
    <property type="match status" value="1"/>
</dbReference>
<evidence type="ECO:0000256" key="17">
    <source>
        <dbReference type="ARBA" id="ARBA00048336"/>
    </source>
</evidence>
<evidence type="ECO:0000256" key="4">
    <source>
        <dbReference type="ARBA" id="ARBA00004496"/>
    </source>
</evidence>
<evidence type="ECO:0000256" key="1">
    <source>
        <dbReference type="ARBA" id="ARBA00001947"/>
    </source>
</evidence>
<evidence type="ECO:0000256" key="10">
    <source>
        <dbReference type="ARBA" id="ARBA00022801"/>
    </source>
</evidence>
<dbReference type="InterPro" id="IPR006186">
    <property type="entry name" value="Ser/Thr-sp_prot-phosphatase"/>
</dbReference>
<dbReference type="CDD" id="cd07416">
    <property type="entry name" value="MPP_PP2B"/>
    <property type="match status" value="1"/>
</dbReference>
<dbReference type="PROSITE" id="PS00125">
    <property type="entry name" value="SER_THR_PHOSPHATASE"/>
    <property type="match status" value="1"/>
</dbReference>
<keyword evidence="12" id="KW-0112">Calmodulin-binding</keyword>
<dbReference type="SMART" id="SM00156">
    <property type="entry name" value="PP2Ac"/>
    <property type="match status" value="1"/>
</dbReference>
<sequence length="842" mass="96809">MSRNVQHNTKQINNALNAIHHKKSSIPISKNTSQSTHQSSKRDLTIYIDEGGNKFSTIDRAIKTIDPPATFKPKDEQVFLPNGLPNHEFIKQHFIKEGRLQEHQAIKIIRDATKLLSKEPNLLSVPAPVTICGDIHGQYYDLMKLFEVGGDPKSTTYLFLGDYVDRGSFSIECLIYLYSLKLTYPNSFWMLRGNHECRHLTEYFTYKNECLHKYSQDLYEESLLSFNALPLAAIMNEQFFCVHGGLSPQLTDLESIRRLNRFKEPPTKGLMCDLLWADPIEEYDDDNVDHEFLTNNVRGCSYAFTYKAACKFLDKTKLLSVIRAHEAQNAGYRMYKRTKTMGFPSLLTMFSAPNYLDSYNNKAAVLKYEHNVMNIRQFNSTPHPYWLPHFMDVFTWSLPFVGEKVTDMLVSILNVCTEEELDEDLPFSESQINIEKRGSTPTSPRFSPKSQPPSSIHNKFVAEDEVIDESEESLEEKKLALRNKIIAIGKMSRMFQVLRQEQESVAHLKQLNHGQLPKGSLLHGKDSLQTTINSFEEAKEADRINEALPPSYEEIKKLEHERNERIKKQIDDDEHSSPVFQRLIRKLSHNVVNLLTMSPKPVVIQEQPNVENTIPSTIYQSSSPEKFSITEFDDKYVIYGGGSNYKLNLQQQYNQSNEIPKIQNTSISLFVLNTNLIIWFNEESRGLELPYNYILLSGINDDKLIIQILNNEVIFSDAYDITLIIEQGIDGVMNDNSLISTNDNLLQIYKSLNKCSSFYLDSEDDDEDEKFEGIQMEPMLALPSIEDKMFRNQGNADDLEDEDHEVIGEAGMDVDIGYASILGIKRNDYNNDEINRKRHRIQ</sequence>
<evidence type="ECO:0000259" key="20">
    <source>
        <dbReference type="PROSITE" id="PS00125"/>
    </source>
</evidence>
<dbReference type="Pfam" id="PF00149">
    <property type="entry name" value="Metallophos"/>
    <property type="match status" value="1"/>
</dbReference>
<evidence type="ECO:0000313" key="21">
    <source>
        <dbReference type="EMBL" id="CAI5758768.1"/>
    </source>
</evidence>
<comment type="cofactor">
    <cofactor evidence="1">
        <name>Zn(2+)</name>
        <dbReference type="ChEBI" id="CHEBI:29105"/>
    </cofactor>
</comment>
<dbReference type="GO" id="GO:0005737">
    <property type="term" value="C:cytoplasm"/>
    <property type="evidence" value="ECO:0007669"/>
    <property type="project" value="UniProtKB-SubCell"/>
</dbReference>
<dbReference type="AlphaFoldDB" id="A0A9W4TWN2"/>
<keyword evidence="10 18" id="KW-0378">Hydrolase</keyword>
<dbReference type="GO" id="GO:0097720">
    <property type="term" value="P:calcineurin-mediated signaling"/>
    <property type="evidence" value="ECO:0007669"/>
    <property type="project" value="InterPro"/>
</dbReference>
<dbReference type="InterPro" id="IPR029052">
    <property type="entry name" value="Metallo-depent_PP-like"/>
</dbReference>
<dbReference type="GO" id="GO:0005634">
    <property type="term" value="C:nucleus"/>
    <property type="evidence" value="ECO:0007669"/>
    <property type="project" value="UniProtKB-SubCell"/>
</dbReference>
<keyword evidence="8" id="KW-0963">Cytoplasm</keyword>
<comment type="caution">
    <text evidence="21">The sequence shown here is derived from an EMBL/GenBank/DDBJ whole genome shotgun (WGS) entry which is preliminary data.</text>
</comment>
<organism evidence="21 22">
    <name type="scientific">Candida verbasci</name>
    <dbReference type="NCBI Taxonomy" id="1227364"/>
    <lineage>
        <taxon>Eukaryota</taxon>
        <taxon>Fungi</taxon>
        <taxon>Dikarya</taxon>
        <taxon>Ascomycota</taxon>
        <taxon>Saccharomycotina</taxon>
        <taxon>Pichiomycetes</taxon>
        <taxon>Debaryomycetaceae</taxon>
        <taxon>Candida/Lodderomyces clade</taxon>
        <taxon>Candida</taxon>
    </lineage>
</organism>
<evidence type="ECO:0000256" key="9">
    <source>
        <dbReference type="ARBA" id="ARBA00022723"/>
    </source>
</evidence>
<evidence type="ECO:0000256" key="12">
    <source>
        <dbReference type="ARBA" id="ARBA00022860"/>
    </source>
</evidence>
<comment type="similarity">
    <text evidence="5">Belongs to the LOT5 family.</text>
</comment>
<dbReference type="Pfam" id="PF03517">
    <property type="entry name" value="Voldacs"/>
    <property type="match status" value="1"/>
</dbReference>
<evidence type="ECO:0000256" key="16">
    <source>
        <dbReference type="ARBA" id="ARBA00047761"/>
    </source>
</evidence>
<comment type="similarity">
    <text evidence="6">Belongs to the PPP phosphatase family. PP-2B subfamily.</text>
</comment>
<evidence type="ECO:0000256" key="3">
    <source>
        <dbReference type="ARBA" id="ARBA00004123"/>
    </source>
</evidence>
<gene>
    <name evidence="21" type="ORF">CANVERA_P3280</name>
</gene>
<keyword evidence="13" id="KW-0904">Protein phosphatase</keyword>
<reference evidence="21" key="1">
    <citation type="submission" date="2022-12" db="EMBL/GenBank/DDBJ databases">
        <authorList>
            <person name="Brejova B."/>
        </authorList>
    </citation>
    <scope>NUCLEOTIDE SEQUENCE</scope>
</reference>